<name>A0A4C1XB24_EUMVA</name>
<reference evidence="1 2" key="1">
    <citation type="journal article" date="2019" name="Commun. Biol.">
        <title>The bagworm genome reveals a unique fibroin gene that provides high tensile strength.</title>
        <authorList>
            <person name="Kono N."/>
            <person name="Nakamura H."/>
            <person name="Ohtoshi R."/>
            <person name="Tomita M."/>
            <person name="Numata K."/>
            <person name="Arakawa K."/>
        </authorList>
    </citation>
    <scope>NUCLEOTIDE SEQUENCE [LARGE SCALE GENOMIC DNA]</scope>
</reference>
<accession>A0A4C1XB24</accession>
<gene>
    <name evidence="1" type="ORF">EVAR_35436_1</name>
</gene>
<proteinExistence type="predicted"/>
<comment type="caution">
    <text evidence="1">The sequence shown here is derived from an EMBL/GenBank/DDBJ whole genome shotgun (WGS) entry which is preliminary data.</text>
</comment>
<organism evidence="1 2">
    <name type="scientific">Eumeta variegata</name>
    <name type="common">Bagworm moth</name>
    <name type="synonym">Eumeta japonica</name>
    <dbReference type="NCBI Taxonomy" id="151549"/>
    <lineage>
        <taxon>Eukaryota</taxon>
        <taxon>Metazoa</taxon>
        <taxon>Ecdysozoa</taxon>
        <taxon>Arthropoda</taxon>
        <taxon>Hexapoda</taxon>
        <taxon>Insecta</taxon>
        <taxon>Pterygota</taxon>
        <taxon>Neoptera</taxon>
        <taxon>Endopterygota</taxon>
        <taxon>Lepidoptera</taxon>
        <taxon>Glossata</taxon>
        <taxon>Ditrysia</taxon>
        <taxon>Tineoidea</taxon>
        <taxon>Psychidae</taxon>
        <taxon>Oiketicinae</taxon>
        <taxon>Eumeta</taxon>
    </lineage>
</organism>
<sequence length="160" mass="18080">MRITFEELFALFPRLQRQGVSPLARYAIPTSICPSKTVSLRPLKRPRPSSLLSVEVQRPKFARPFKLRLSALWSSPIQLPLGIEVKFTEVGTDLLAVGAPLEDPYNPRRTILIRISPAHLPPGQLSRASAHSGERTASQKDNYLLRNLYARKRICIRINT</sequence>
<dbReference type="EMBL" id="BGZK01000762">
    <property type="protein sequence ID" value="GBP59487.1"/>
    <property type="molecule type" value="Genomic_DNA"/>
</dbReference>
<keyword evidence="2" id="KW-1185">Reference proteome</keyword>
<dbReference type="AlphaFoldDB" id="A0A4C1XB24"/>
<evidence type="ECO:0000313" key="2">
    <source>
        <dbReference type="Proteomes" id="UP000299102"/>
    </source>
</evidence>
<evidence type="ECO:0000313" key="1">
    <source>
        <dbReference type="EMBL" id="GBP59487.1"/>
    </source>
</evidence>
<dbReference type="Proteomes" id="UP000299102">
    <property type="component" value="Unassembled WGS sequence"/>
</dbReference>
<protein>
    <submittedName>
        <fullName evidence="1">Uncharacterized protein</fullName>
    </submittedName>
</protein>